<dbReference type="InterPro" id="IPR017972">
    <property type="entry name" value="Cyt_P450_CS"/>
</dbReference>
<dbReference type="Gene3D" id="1.10.630.10">
    <property type="entry name" value="Cytochrome P450"/>
    <property type="match status" value="1"/>
</dbReference>
<evidence type="ECO:0000256" key="4">
    <source>
        <dbReference type="ARBA" id="ARBA00022723"/>
    </source>
</evidence>
<name>A0A7M7QVH6_NASVI</name>
<evidence type="ECO:0000256" key="9">
    <source>
        <dbReference type="RuleBase" id="RU000461"/>
    </source>
</evidence>
<dbReference type="EnsemblMetazoa" id="XM_032598341">
    <property type="protein sequence ID" value="XP_032454232"/>
    <property type="gene ID" value="LOC100122085"/>
</dbReference>
<dbReference type="InterPro" id="IPR002401">
    <property type="entry name" value="Cyt_P450_E_grp-I"/>
</dbReference>
<dbReference type="RefSeq" id="XP_016839008.1">
    <property type="nucleotide sequence ID" value="XM_016983519.3"/>
</dbReference>
<dbReference type="PANTHER" id="PTHR24279">
    <property type="entry name" value="CYTOCHROME P450"/>
    <property type="match status" value="1"/>
</dbReference>
<evidence type="ECO:0000256" key="1">
    <source>
        <dbReference type="ARBA" id="ARBA00001971"/>
    </source>
</evidence>
<protein>
    <recommendedName>
        <fullName evidence="12">Cytochrome P450 49a1</fullName>
    </recommendedName>
</protein>
<keyword evidence="3 8" id="KW-0349">Heme</keyword>
<dbReference type="GeneID" id="100122085"/>
<keyword evidence="6 8" id="KW-0408">Iron</keyword>
<organism evidence="10 11">
    <name type="scientific">Nasonia vitripennis</name>
    <name type="common">Parasitic wasp</name>
    <dbReference type="NCBI Taxonomy" id="7425"/>
    <lineage>
        <taxon>Eukaryota</taxon>
        <taxon>Metazoa</taxon>
        <taxon>Ecdysozoa</taxon>
        <taxon>Arthropoda</taxon>
        <taxon>Hexapoda</taxon>
        <taxon>Insecta</taxon>
        <taxon>Pterygota</taxon>
        <taxon>Neoptera</taxon>
        <taxon>Endopterygota</taxon>
        <taxon>Hymenoptera</taxon>
        <taxon>Apocrita</taxon>
        <taxon>Proctotrupomorpha</taxon>
        <taxon>Chalcidoidea</taxon>
        <taxon>Pteromalidae</taxon>
        <taxon>Pteromalinae</taxon>
        <taxon>Nasonia</taxon>
    </lineage>
</organism>
<keyword evidence="11" id="KW-1185">Reference proteome</keyword>
<comment type="cofactor">
    <cofactor evidence="1 8">
        <name>heme</name>
        <dbReference type="ChEBI" id="CHEBI:30413"/>
    </cofactor>
</comment>
<dbReference type="GO" id="GO:0005506">
    <property type="term" value="F:iron ion binding"/>
    <property type="evidence" value="ECO:0007669"/>
    <property type="project" value="InterPro"/>
</dbReference>
<sequence>MTTTATIGQFARLSRRSELVQPTARLLLLQRAMQTLASETDVATSRVRPYAEMPGPTPIPFLGNTWRFIPFIGNFKIHEVDKVSRRLHEEYGDIVKMEGLLNRPDMVFVYDADEIERIFRQEERMPHRPKMPSLDYYKHTLRKDVFCENPGVIAVHGEGWYNFRSKVQQVMLQPRTARMYIGTIDEASQAFLERIEKIKDEADEVPGNFLSEIHKWSLESIARVALDVRLGCLDAEHAPRETQELINAVLVFFKNVGVLELKIPFWKFFSTPTWRKYINALDVILSTTSKYTREALERAKLCNKEKDELSLLERVLAIEGNERLATTLAFDLFLVGIDTTSNSVASVLYQLALHPEKQDILYQEIKRVLPADGRFEAGHIDQLKYLKACVRETQRMYPVVIGNGRCTQSDTVISGYHVPKGVHVVFQHYVISNTERYFPKCQQFLPERWIGSGSLEAPAPRHAFASLPFGYGRRMCLGRRFAELEIIVVLSKIFRRYRVEYHHEKLEYYIDPMYTPKGPLKFKFVKR</sequence>
<dbReference type="Pfam" id="PF00067">
    <property type="entry name" value="p450"/>
    <property type="match status" value="1"/>
</dbReference>
<dbReference type="Proteomes" id="UP000002358">
    <property type="component" value="Chromosome 3"/>
</dbReference>
<keyword evidence="5 9" id="KW-0560">Oxidoreductase</keyword>
<dbReference type="FunCoup" id="A0A7M7QVH6">
    <property type="interactions" value="18"/>
</dbReference>
<reference evidence="10" key="1">
    <citation type="submission" date="2021-01" db="UniProtKB">
        <authorList>
            <consortium name="EnsemblMetazoa"/>
        </authorList>
    </citation>
    <scope>IDENTIFICATION</scope>
</reference>
<dbReference type="CDD" id="cd11054">
    <property type="entry name" value="CYP24A1-like"/>
    <property type="match status" value="1"/>
</dbReference>
<dbReference type="PRINTS" id="PR00385">
    <property type="entry name" value="P450"/>
</dbReference>
<evidence type="ECO:0000256" key="6">
    <source>
        <dbReference type="ARBA" id="ARBA00023004"/>
    </source>
</evidence>
<dbReference type="GO" id="GO:0016705">
    <property type="term" value="F:oxidoreductase activity, acting on paired donors, with incorporation or reduction of molecular oxygen"/>
    <property type="evidence" value="ECO:0007669"/>
    <property type="project" value="InterPro"/>
</dbReference>
<dbReference type="PROSITE" id="PS00086">
    <property type="entry name" value="CYTOCHROME_P450"/>
    <property type="match status" value="1"/>
</dbReference>
<dbReference type="RefSeq" id="XP_032454232.1">
    <property type="nucleotide sequence ID" value="XM_032598341.1"/>
</dbReference>
<dbReference type="GO" id="GO:0004497">
    <property type="term" value="F:monooxygenase activity"/>
    <property type="evidence" value="ECO:0007669"/>
    <property type="project" value="UniProtKB-KW"/>
</dbReference>
<dbReference type="SUPFAM" id="SSF48264">
    <property type="entry name" value="Cytochrome P450"/>
    <property type="match status" value="1"/>
</dbReference>
<keyword evidence="7 9" id="KW-0503">Monooxygenase</keyword>
<evidence type="ECO:0008006" key="12">
    <source>
        <dbReference type="Google" id="ProtNLM"/>
    </source>
</evidence>
<evidence type="ECO:0000256" key="8">
    <source>
        <dbReference type="PIRSR" id="PIRSR602401-1"/>
    </source>
</evidence>
<evidence type="ECO:0000256" key="2">
    <source>
        <dbReference type="ARBA" id="ARBA00010617"/>
    </source>
</evidence>
<dbReference type="AlphaFoldDB" id="A0A7M7QVH6"/>
<keyword evidence="4 8" id="KW-0479">Metal-binding</keyword>
<dbReference type="GO" id="GO:0020037">
    <property type="term" value="F:heme binding"/>
    <property type="evidence" value="ECO:0007669"/>
    <property type="project" value="InterPro"/>
</dbReference>
<dbReference type="KEGG" id="nvi:100122085"/>
<evidence type="ECO:0000256" key="7">
    <source>
        <dbReference type="ARBA" id="ARBA00023033"/>
    </source>
</evidence>
<feature type="binding site" description="axial binding residue" evidence="8">
    <location>
        <position position="476"/>
    </location>
    <ligand>
        <name>heme</name>
        <dbReference type="ChEBI" id="CHEBI:30413"/>
    </ligand>
    <ligandPart>
        <name>Fe</name>
        <dbReference type="ChEBI" id="CHEBI:18248"/>
    </ligandPart>
</feature>
<dbReference type="OrthoDB" id="3945418at2759"/>
<proteinExistence type="inferred from homology"/>
<evidence type="ECO:0000256" key="3">
    <source>
        <dbReference type="ARBA" id="ARBA00022617"/>
    </source>
</evidence>
<dbReference type="PRINTS" id="PR00463">
    <property type="entry name" value="EP450I"/>
</dbReference>
<dbReference type="InterPro" id="IPR001128">
    <property type="entry name" value="Cyt_P450"/>
</dbReference>
<dbReference type="SMR" id="A0A7M7QVH6"/>
<evidence type="ECO:0000313" key="10">
    <source>
        <dbReference type="EnsemblMetazoa" id="XP_032454232"/>
    </source>
</evidence>
<accession>A0A7M7QVH6</accession>
<evidence type="ECO:0000256" key="5">
    <source>
        <dbReference type="ARBA" id="ARBA00023002"/>
    </source>
</evidence>
<dbReference type="EnsemblMetazoa" id="XM_016983519">
    <property type="protein sequence ID" value="XP_016839008"/>
    <property type="gene ID" value="LOC100122085"/>
</dbReference>
<dbReference type="InterPro" id="IPR050479">
    <property type="entry name" value="CYP11_CYP27_families"/>
</dbReference>
<comment type="similarity">
    <text evidence="2 9">Belongs to the cytochrome P450 family.</text>
</comment>
<dbReference type="FunFam" id="1.10.630.10:FF:000006">
    <property type="entry name" value="Cytochrome P450 302a1, mitochondrial"/>
    <property type="match status" value="1"/>
</dbReference>
<dbReference type="PANTHER" id="PTHR24279:SF120">
    <property type="entry name" value="CYTOCHROME P450"/>
    <property type="match status" value="1"/>
</dbReference>
<evidence type="ECO:0000313" key="11">
    <source>
        <dbReference type="Proteomes" id="UP000002358"/>
    </source>
</evidence>
<dbReference type="InParanoid" id="A0A7M7QVH6"/>
<dbReference type="InterPro" id="IPR036396">
    <property type="entry name" value="Cyt_P450_sf"/>
</dbReference>